<evidence type="ECO:0000259" key="10">
    <source>
        <dbReference type="PROSITE" id="PS50109"/>
    </source>
</evidence>
<dbReference type="InterPro" id="IPR036097">
    <property type="entry name" value="HisK_dim/P_sf"/>
</dbReference>
<dbReference type="PANTHER" id="PTHR43065">
    <property type="entry name" value="SENSOR HISTIDINE KINASE"/>
    <property type="match status" value="1"/>
</dbReference>
<dbReference type="InterPro" id="IPR004358">
    <property type="entry name" value="Sig_transdc_His_kin-like_C"/>
</dbReference>
<evidence type="ECO:0000256" key="7">
    <source>
        <dbReference type="ARBA" id="ARBA00022840"/>
    </source>
</evidence>
<dbReference type="Gene3D" id="3.30.565.10">
    <property type="entry name" value="Histidine kinase-like ATPase, C-terminal domain"/>
    <property type="match status" value="1"/>
</dbReference>
<evidence type="ECO:0000256" key="4">
    <source>
        <dbReference type="ARBA" id="ARBA00022679"/>
    </source>
</evidence>
<dbReference type="InterPro" id="IPR003594">
    <property type="entry name" value="HATPase_dom"/>
</dbReference>
<dbReference type="SMART" id="SM00387">
    <property type="entry name" value="HATPase_c"/>
    <property type="match status" value="1"/>
</dbReference>
<evidence type="ECO:0000256" key="8">
    <source>
        <dbReference type="ARBA" id="ARBA00023012"/>
    </source>
</evidence>
<keyword evidence="3" id="KW-0597">Phosphoprotein</keyword>
<evidence type="ECO:0000256" key="6">
    <source>
        <dbReference type="ARBA" id="ARBA00022777"/>
    </source>
</evidence>
<dbReference type="InterPro" id="IPR005467">
    <property type="entry name" value="His_kinase_dom"/>
</dbReference>
<dbReference type="KEGG" id="mcad:Pan265_20550"/>
<name>A0A518BYZ2_9BACT</name>
<proteinExistence type="predicted"/>
<dbReference type="EMBL" id="CP036280">
    <property type="protein sequence ID" value="QDU72192.1"/>
    <property type="molecule type" value="Genomic_DNA"/>
</dbReference>
<keyword evidence="7" id="KW-0067">ATP-binding</keyword>
<evidence type="ECO:0000256" key="5">
    <source>
        <dbReference type="ARBA" id="ARBA00022741"/>
    </source>
</evidence>
<feature type="domain" description="Histidine kinase" evidence="10">
    <location>
        <begin position="78"/>
        <end position="293"/>
    </location>
</feature>
<dbReference type="AlphaFoldDB" id="A0A518BYZ2"/>
<dbReference type="GO" id="GO:0000155">
    <property type="term" value="F:phosphorelay sensor kinase activity"/>
    <property type="evidence" value="ECO:0007669"/>
    <property type="project" value="InterPro"/>
</dbReference>
<evidence type="ECO:0000313" key="12">
    <source>
        <dbReference type="Proteomes" id="UP000320386"/>
    </source>
</evidence>
<sequence length="304" mass="33045">MSNQTLLDHTTNATKQADTRAEDLAEIIRAYNDVTDKVAESHARLESEVTRLRRELASTNAQLQRSRRLSALGEMAAGIAHEIRNPLGGIALYAQMALDDLKAESALDNVENAQTHLTHIADAVRSLDGIVNDVLQFSRDIQPRKDWLDVQALFEQAVSAHRPEIASAGVRVELDCAAPCDGMVHADIGLLHQAILNLVRNATEAMSRQEGERRLILKARTVGGDDRLTIRDTGPGIDRELVDRIFNPFFTTRHTGTGLGLAIVHRIVDAHGGSITVHNDNGAVFTCTIPRPNQAAQGLGAKAA</sequence>
<reference evidence="11 12" key="1">
    <citation type="submission" date="2019-02" db="EMBL/GenBank/DDBJ databases">
        <title>Deep-cultivation of Planctomycetes and their phenomic and genomic characterization uncovers novel biology.</title>
        <authorList>
            <person name="Wiegand S."/>
            <person name="Jogler M."/>
            <person name="Boedeker C."/>
            <person name="Pinto D."/>
            <person name="Vollmers J."/>
            <person name="Rivas-Marin E."/>
            <person name="Kohn T."/>
            <person name="Peeters S.H."/>
            <person name="Heuer A."/>
            <person name="Rast P."/>
            <person name="Oberbeckmann S."/>
            <person name="Bunk B."/>
            <person name="Jeske O."/>
            <person name="Meyerdierks A."/>
            <person name="Storesund J.E."/>
            <person name="Kallscheuer N."/>
            <person name="Luecker S."/>
            <person name="Lage O.M."/>
            <person name="Pohl T."/>
            <person name="Merkel B.J."/>
            <person name="Hornburger P."/>
            <person name="Mueller R.-W."/>
            <person name="Bruemmer F."/>
            <person name="Labrenz M."/>
            <person name="Spormann A.M."/>
            <person name="Op den Camp H."/>
            <person name="Overmann J."/>
            <person name="Amann R."/>
            <person name="Jetten M.S.M."/>
            <person name="Mascher T."/>
            <person name="Medema M.H."/>
            <person name="Devos D.P."/>
            <person name="Kaster A.-K."/>
            <person name="Ovreas L."/>
            <person name="Rohde M."/>
            <person name="Galperin M.Y."/>
            <person name="Jogler C."/>
        </authorList>
    </citation>
    <scope>NUCLEOTIDE SEQUENCE [LARGE SCALE GENOMIC DNA]</scope>
    <source>
        <strain evidence="11 12">Pan265</strain>
    </source>
</reference>
<dbReference type="Pfam" id="PF02518">
    <property type="entry name" value="HATPase_c"/>
    <property type="match status" value="1"/>
</dbReference>
<keyword evidence="4 11" id="KW-0808">Transferase</keyword>
<feature type="coiled-coil region" evidence="9">
    <location>
        <begin position="42"/>
        <end position="69"/>
    </location>
</feature>
<dbReference type="CDD" id="cd00082">
    <property type="entry name" value="HisKA"/>
    <property type="match status" value="1"/>
</dbReference>
<dbReference type="GO" id="GO:0005524">
    <property type="term" value="F:ATP binding"/>
    <property type="evidence" value="ECO:0007669"/>
    <property type="project" value="UniProtKB-KW"/>
</dbReference>
<dbReference type="OrthoDB" id="226486at2"/>
<keyword evidence="12" id="KW-1185">Reference proteome</keyword>
<dbReference type="SMART" id="SM00388">
    <property type="entry name" value="HisKA"/>
    <property type="match status" value="1"/>
</dbReference>
<dbReference type="Proteomes" id="UP000320386">
    <property type="component" value="Chromosome"/>
</dbReference>
<keyword evidence="5" id="KW-0547">Nucleotide-binding</keyword>
<keyword evidence="9" id="KW-0175">Coiled coil</keyword>
<dbReference type="PANTHER" id="PTHR43065:SF10">
    <property type="entry name" value="PEROXIDE STRESS-ACTIVATED HISTIDINE KINASE MAK3"/>
    <property type="match status" value="1"/>
</dbReference>
<comment type="catalytic activity">
    <reaction evidence="1">
        <text>ATP + protein L-histidine = ADP + protein N-phospho-L-histidine.</text>
        <dbReference type="EC" id="2.7.13.3"/>
    </reaction>
</comment>
<keyword evidence="6 11" id="KW-0418">Kinase</keyword>
<evidence type="ECO:0000256" key="2">
    <source>
        <dbReference type="ARBA" id="ARBA00012438"/>
    </source>
</evidence>
<dbReference type="RefSeq" id="WP_145446366.1">
    <property type="nucleotide sequence ID" value="NZ_CP036280.1"/>
</dbReference>
<dbReference type="PROSITE" id="PS50109">
    <property type="entry name" value="HIS_KIN"/>
    <property type="match status" value="1"/>
</dbReference>
<dbReference type="SUPFAM" id="SSF47384">
    <property type="entry name" value="Homodimeric domain of signal transducing histidine kinase"/>
    <property type="match status" value="1"/>
</dbReference>
<dbReference type="Gene3D" id="1.10.287.130">
    <property type="match status" value="1"/>
</dbReference>
<protein>
    <recommendedName>
        <fullName evidence="2">histidine kinase</fullName>
        <ecNumber evidence="2">2.7.13.3</ecNumber>
    </recommendedName>
</protein>
<dbReference type="InterPro" id="IPR036890">
    <property type="entry name" value="HATPase_C_sf"/>
</dbReference>
<dbReference type="PRINTS" id="PR00344">
    <property type="entry name" value="BCTRLSENSOR"/>
</dbReference>
<accession>A0A518BYZ2</accession>
<dbReference type="Pfam" id="PF00512">
    <property type="entry name" value="HisKA"/>
    <property type="match status" value="1"/>
</dbReference>
<dbReference type="SUPFAM" id="SSF55874">
    <property type="entry name" value="ATPase domain of HSP90 chaperone/DNA topoisomerase II/histidine kinase"/>
    <property type="match status" value="1"/>
</dbReference>
<evidence type="ECO:0000256" key="3">
    <source>
        <dbReference type="ARBA" id="ARBA00022553"/>
    </source>
</evidence>
<organism evidence="11 12">
    <name type="scientific">Mucisphaera calidilacus</name>
    <dbReference type="NCBI Taxonomy" id="2527982"/>
    <lineage>
        <taxon>Bacteria</taxon>
        <taxon>Pseudomonadati</taxon>
        <taxon>Planctomycetota</taxon>
        <taxon>Phycisphaerae</taxon>
        <taxon>Phycisphaerales</taxon>
        <taxon>Phycisphaeraceae</taxon>
        <taxon>Mucisphaera</taxon>
    </lineage>
</organism>
<evidence type="ECO:0000256" key="1">
    <source>
        <dbReference type="ARBA" id="ARBA00000085"/>
    </source>
</evidence>
<gene>
    <name evidence="11" type="primary">gchK</name>
    <name evidence="11" type="ORF">Pan265_20550</name>
</gene>
<keyword evidence="8" id="KW-0902">Two-component regulatory system</keyword>
<evidence type="ECO:0000313" key="11">
    <source>
        <dbReference type="EMBL" id="QDU72192.1"/>
    </source>
</evidence>
<dbReference type="InterPro" id="IPR003661">
    <property type="entry name" value="HisK_dim/P_dom"/>
</dbReference>
<evidence type="ECO:0000256" key="9">
    <source>
        <dbReference type="SAM" id="Coils"/>
    </source>
</evidence>
<dbReference type="EC" id="2.7.13.3" evidence="2"/>